<dbReference type="AlphaFoldDB" id="A0A6A6XJJ9"/>
<dbReference type="Proteomes" id="UP000799757">
    <property type="component" value="Unassembled WGS sequence"/>
</dbReference>
<accession>A0A6A6XJJ9</accession>
<evidence type="ECO:0000313" key="3">
    <source>
        <dbReference type="Proteomes" id="UP000799757"/>
    </source>
</evidence>
<sequence length="242" mass="26281">MTANVNACGGTSHAFDPPLPSPLIRRRQREAIHPSIQRRERGRQAAPPSEADSHTRSLALAASHSQHRTRNPTARAVFYPSSIHAHPFSPMVASTKSFQTARGIRASHRTLPIHQPPAPLPTARRCATLHCRPCTPVHIAAPNSLPPQLPRAHHGAPPRAYPGPATGGPIPVARRQGHDCLHARETPVGTRGESRMTRCLTVACLCLAYTPCRAGVRCAGWMPAWVRACVLLRVHLHTSSML</sequence>
<evidence type="ECO:0000256" key="1">
    <source>
        <dbReference type="SAM" id="MobiDB-lite"/>
    </source>
</evidence>
<feature type="region of interest" description="Disordered" evidence="1">
    <location>
        <begin position="1"/>
        <end position="71"/>
    </location>
</feature>
<dbReference type="EMBL" id="MU001826">
    <property type="protein sequence ID" value="KAF2796621.1"/>
    <property type="molecule type" value="Genomic_DNA"/>
</dbReference>
<reference evidence="2" key="1">
    <citation type="journal article" date="2020" name="Stud. Mycol.">
        <title>101 Dothideomycetes genomes: a test case for predicting lifestyles and emergence of pathogens.</title>
        <authorList>
            <person name="Haridas S."/>
            <person name="Albert R."/>
            <person name="Binder M."/>
            <person name="Bloem J."/>
            <person name="Labutti K."/>
            <person name="Salamov A."/>
            <person name="Andreopoulos B."/>
            <person name="Baker S."/>
            <person name="Barry K."/>
            <person name="Bills G."/>
            <person name="Bluhm B."/>
            <person name="Cannon C."/>
            <person name="Castanera R."/>
            <person name="Culley D."/>
            <person name="Daum C."/>
            <person name="Ezra D."/>
            <person name="Gonzalez J."/>
            <person name="Henrissat B."/>
            <person name="Kuo A."/>
            <person name="Liang C."/>
            <person name="Lipzen A."/>
            <person name="Lutzoni F."/>
            <person name="Magnuson J."/>
            <person name="Mondo S."/>
            <person name="Nolan M."/>
            <person name="Ohm R."/>
            <person name="Pangilinan J."/>
            <person name="Park H.-J."/>
            <person name="Ramirez L."/>
            <person name="Alfaro M."/>
            <person name="Sun H."/>
            <person name="Tritt A."/>
            <person name="Yoshinaga Y."/>
            <person name="Zwiers L.-H."/>
            <person name="Turgeon B."/>
            <person name="Goodwin S."/>
            <person name="Spatafora J."/>
            <person name="Crous P."/>
            <person name="Grigoriev I."/>
        </authorList>
    </citation>
    <scope>NUCLEOTIDE SEQUENCE</scope>
    <source>
        <strain evidence="2">CBS 109.77</strain>
    </source>
</reference>
<keyword evidence="3" id="KW-1185">Reference proteome</keyword>
<protein>
    <submittedName>
        <fullName evidence="2">Uncharacterized protein</fullName>
    </submittedName>
</protein>
<organism evidence="2 3">
    <name type="scientific">Melanomma pulvis-pyrius CBS 109.77</name>
    <dbReference type="NCBI Taxonomy" id="1314802"/>
    <lineage>
        <taxon>Eukaryota</taxon>
        <taxon>Fungi</taxon>
        <taxon>Dikarya</taxon>
        <taxon>Ascomycota</taxon>
        <taxon>Pezizomycotina</taxon>
        <taxon>Dothideomycetes</taxon>
        <taxon>Pleosporomycetidae</taxon>
        <taxon>Pleosporales</taxon>
        <taxon>Melanommataceae</taxon>
        <taxon>Melanomma</taxon>
    </lineage>
</organism>
<evidence type="ECO:0000313" key="2">
    <source>
        <dbReference type="EMBL" id="KAF2796621.1"/>
    </source>
</evidence>
<gene>
    <name evidence="2" type="ORF">K505DRAFT_158587</name>
</gene>
<feature type="compositionally biased region" description="Basic and acidic residues" evidence="1">
    <location>
        <begin position="29"/>
        <end position="43"/>
    </location>
</feature>
<proteinExistence type="predicted"/>
<name>A0A6A6XJJ9_9PLEO</name>